<evidence type="ECO:0008006" key="3">
    <source>
        <dbReference type="Google" id="ProtNLM"/>
    </source>
</evidence>
<reference evidence="1 2" key="1">
    <citation type="submission" date="2024-02" db="EMBL/GenBank/DDBJ databases">
        <title>A Gaetbulibacter species isolated from tidal flats and genomic insights of their niches.</title>
        <authorList>
            <person name="Ye Y."/>
        </authorList>
    </citation>
    <scope>NUCLEOTIDE SEQUENCE [LARGE SCALE GENOMIC DNA]</scope>
    <source>
        <strain evidence="1 2">KYW382</strain>
    </source>
</reference>
<accession>A0ABW7N149</accession>
<gene>
    <name evidence="1" type="ORF">V8G58_12855</name>
</gene>
<dbReference type="Gene3D" id="3.40.50.2300">
    <property type="match status" value="1"/>
</dbReference>
<dbReference type="RefSeq" id="WP_344741694.1">
    <property type="nucleotide sequence ID" value="NZ_BAABAY010000006.1"/>
</dbReference>
<keyword evidence="2" id="KW-1185">Reference proteome</keyword>
<comment type="caution">
    <text evidence="1">The sequence shown here is derived from an EMBL/GenBank/DDBJ whole genome shotgun (WGS) entry which is preliminary data.</text>
</comment>
<name>A0ABW7N149_9FLAO</name>
<proteinExistence type="predicted"/>
<protein>
    <recommendedName>
        <fullName evidence="3">Response regulatory domain-containing protein</fullName>
    </recommendedName>
</protein>
<dbReference type="Proteomes" id="UP001610100">
    <property type="component" value="Unassembled WGS sequence"/>
</dbReference>
<organism evidence="1 2">
    <name type="scientific">Gaetbulibacter aestuarii</name>
    <dbReference type="NCBI Taxonomy" id="1502358"/>
    <lineage>
        <taxon>Bacteria</taxon>
        <taxon>Pseudomonadati</taxon>
        <taxon>Bacteroidota</taxon>
        <taxon>Flavobacteriia</taxon>
        <taxon>Flavobacteriales</taxon>
        <taxon>Flavobacteriaceae</taxon>
        <taxon>Gaetbulibacter</taxon>
    </lineage>
</organism>
<sequence>MNKNIRLKVLWIDDEWEKQKAFIGEAEQFEIDVKPAGSHEEGMAILASKTSDFAAVILDAKVKLKSDSQVANLKGLRASRDRLIEINQMSYLPSFIFTGQPDYLDNDIFRESYGDFYVKGSDNRKLYQAIKDAASKSDEMKARSEFPEAFLCFDKGILGSDSKRLFIEMANNMRSQDFRKKNINVQRDFLESIFHALNNPVPCIPEFCFPNGRPNQEWCTKFMEDRTVRDNRGNSDKLNKPIPRDIKGAFRKLKESTNGYSHLSDEDLVKIPFMANTYTILEILSWLPNFIEDHFRNYI</sequence>
<evidence type="ECO:0000313" key="2">
    <source>
        <dbReference type="Proteomes" id="UP001610100"/>
    </source>
</evidence>
<evidence type="ECO:0000313" key="1">
    <source>
        <dbReference type="EMBL" id="MFH6772825.1"/>
    </source>
</evidence>
<dbReference type="EMBL" id="JBAWKB010000004">
    <property type="protein sequence ID" value="MFH6772825.1"/>
    <property type="molecule type" value="Genomic_DNA"/>
</dbReference>